<evidence type="ECO:0000313" key="4">
    <source>
        <dbReference type="Proteomes" id="UP001501183"/>
    </source>
</evidence>
<evidence type="ECO:0000256" key="2">
    <source>
        <dbReference type="SAM" id="Phobius"/>
    </source>
</evidence>
<name>A0ABP8P9Z4_9NOCA</name>
<organism evidence="3 4">
    <name type="scientific">Rhodococcus olei</name>
    <dbReference type="NCBI Taxonomy" id="2161675"/>
    <lineage>
        <taxon>Bacteria</taxon>
        <taxon>Bacillati</taxon>
        <taxon>Actinomycetota</taxon>
        <taxon>Actinomycetes</taxon>
        <taxon>Mycobacteriales</taxon>
        <taxon>Nocardiaceae</taxon>
        <taxon>Rhodococcus</taxon>
    </lineage>
</organism>
<gene>
    <name evidence="3" type="ORF">GCM10023094_34640</name>
</gene>
<comment type="caution">
    <text evidence="3">The sequence shown here is derived from an EMBL/GenBank/DDBJ whole genome shotgun (WGS) entry which is preliminary data.</text>
</comment>
<keyword evidence="2" id="KW-0472">Membrane</keyword>
<protein>
    <recommendedName>
        <fullName evidence="5">Membrane protein YphA (DoxX/SURF4 family)</fullName>
    </recommendedName>
</protein>
<keyword evidence="2" id="KW-1133">Transmembrane helix</keyword>
<feature type="region of interest" description="Disordered" evidence="1">
    <location>
        <begin position="1"/>
        <end position="26"/>
    </location>
</feature>
<keyword evidence="4" id="KW-1185">Reference proteome</keyword>
<reference evidence="4" key="1">
    <citation type="journal article" date="2019" name="Int. J. Syst. Evol. Microbiol.">
        <title>The Global Catalogue of Microorganisms (GCM) 10K type strain sequencing project: providing services to taxonomists for standard genome sequencing and annotation.</title>
        <authorList>
            <consortium name="The Broad Institute Genomics Platform"/>
            <consortium name="The Broad Institute Genome Sequencing Center for Infectious Disease"/>
            <person name="Wu L."/>
            <person name="Ma J."/>
        </authorList>
    </citation>
    <scope>NUCLEOTIDE SEQUENCE [LARGE SCALE GENOMIC DNA]</scope>
    <source>
        <strain evidence="4">JCM 32206</strain>
    </source>
</reference>
<dbReference type="EMBL" id="BAABFB010000051">
    <property type="protein sequence ID" value="GAA4483264.1"/>
    <property type="molecule type" value="Genomic_DNA"/>
</dbReference>
<evidence type="ECO:0008006" key="5">
    <source>
        <dbReference type="Google" id="ProtNLM"/>
    </source>
</evidence>
<sequence length="183" mass="19259">MNLTRTSAPENAPSVSVADAATDGGSRRSMWRTLPDLLLRIGICVSVAISGYTHFDLYRGGYRYIHLIGPSFLLQAAASFALAVLLLLGGPLTLRIAAGGLSVGALAAFVLSRTVGIFGFTEIGWEPAPKAAVSVAAEFATVLLCVVSILIHLRALRRSQMSRAGGVNRFPQPSPPNRTRAGA</sequence>
<feature type="transmembrane region" description="Helical" evidence="2">
    <location>
        <begin position="67"/>
        <end position="89"/>
    </location>
</feature>
<feature type="transmembrane region" description="Helical" evidence="2">
    <location>
        <begin position="96"/>
        <end position="120"/>
    </location>
</feature>
<keyword evidence="2" id="KW-0812">Transmembrane</keyword>
<dbReference type="Proteomes" id="UP001501183">
    <property type="component" value="Unassembled WGS sequence"/>
</dbReference>
<feature type="transmembrane region" description="Helical" evidence="2">
    <location>
        <begin position="37"/>
        <end position="55"/>
    </location>
</feature>
<proteinExistence type="predicted"/>
<accession>A0ABP8P9Z4</accession>
<feature type="transmembrane region" description="Helical" evidence="2">
    <location>
        <begin position="132"/>
        <end position="153"/>
    </location>
</feature>
<evidence type="ECO:0000256" key="1">
    <source>
        <dbReference type="SAM" id="MobiDB-lite"/>
    </source>
</evidence>
<evidence type="ECO:0000313" key="3">
    <source>
        <dbReference type="EMBL" id="GAA4483264.1"/>
    </source>
</evidence>